<dbReference type="OrthoDB" id="9800498at2"/>
<reference evidence="9 10" key="1">
    <citation type="submission" date="2020-07" db="EMBL/GenBank/DDBJ databases">
        <title>Vallitalea guaymasensis genome.</title>
        <authorList>
            <person name="Postec A."/>
        </authorList>
    </citation>
    <scope>NUCLEOTIDE SEQUENCE [LARGE SCALE GENOMIC DNA]</scope>
    <source>
        <strain evidence="9 10">Ra1766G1</strain>
    </source>
</reference>
<evidence type="ECO:0000256" key="4">
    <source>
        <dbReference type="ARBA" id="ARBA00022475"/>
    </source>
</evidence>
<keyword evidence="6 8" id="KW-1133">Transmembrane helix</keyword>
<protein>
    <submittedName>
        <fullName evidence="9">Na+/H+ antiporter subunit E</fullName>
    </submittedName>
</protein>
<dbReference type="KEGG" id="vgu:HYG85_01255"/>
<dbReference type="InterPro" id="IPR002758">
    <property type="entry name" value="Cation_antiport_E"/>
</dbReference>
<dbReference type="PANTHER" id="PTHR34584">
    <property type="entry name" value="NA(+)/H(+) ANTIPORTER SUBUNIT E1"/>
    <property type="match status" value="1"/>
</dbReference>
<gene>
    <name evidence="9" type="ORF">HYG85_01255</name>
</gene>
<feature type="transmembrane region" description="Helical" evidence="8">
    <location>
        <begin position="9"/>
        <end position="28"/>
    </location>
</feature>
<dbReference type="GO" id="GO:0005886">
    <property type="term" value="C:plasma membrane"/>
    <property type="evidence" value="ECO:0007669"/>
    <property type="project" value="UniProtKB-SubCell"/>
</dbReference>
<evidence type="ECO:0000256" key="2">
    <source>
        <dbReference type="ARBA" id="ARBA00006228"/>
    </source>
</evidence>
<evidence type="ECO:0000313" key="10">
    <source>
        <dbReference type="Proteomes" id="UP000677305"/>
    </source>
</evidence>
<evidence type="ECO:0000256" key="8">
    <source>
        <dbReference type="SAM" id="Phobius"/>
    </source>
</evidence>
<dbReference type="RefSeq" id="WP_113671044.1">
    <property type="nucleotide sequence ID" value="NZ_CP058561.1"/>
</dbReference>
<dbReference type="GO" id="GO:0015297">
    <property type="term" value="F:antiporter activity"/>
    <property type="evidence" value="ECO:0007669"/>
    <property type="project" value="UniProtKB-KW"/>
</dbReference>
<evidence type="ECO:0000256" key="5">
    <source>
        <dbReference type="ARBA" id="ARBA00022692"/>
    </source>
</evidence>
<dbReference type="GO" id="GO:0008324">
    <property type="term" value="F:monoatomic cation transmembrane transporter activity"/>
    <property type="evidence" value="ECO:0007669"/>
    <property type="project" value="InterPro"/>
</dbReference>
<dbReference type="AlphaFoldDB" id="A0A8J8M7G0"/>
<evidence type="ECO:0000256" key="1">
    <source>
        <dbReference type="ARBA" id="ARBA00004651"/>
    </source>
</evidence>
<dbReference type="Proteomes" id="UP000677305">
    <property type="component" value="Chromosome"/>
</dbReference>
<organism evidence="9 10">
    <name type="scientific">Vallitalea guaymasensis</name>
    <dbReference type="NCBI Taxonomy" id="1185412"/>
    <lineage>
        <taxon>Bacteria</taxon>
        <taxon>Bacillati</taxon>
        <taxon>Bacillota</taxon>
        <taxon>Clostridia</taxon>
        <taxon>Lachnospirales</taxon>
        <taxon>Vallitaleaceae</taxon>
        <taxon>Vallitalea</taxon>
    </lineage>
</organism>
<evidence type="ECO:0000313" key="9">
    <source>
        <dbReference type="EMBL" id="QUH27618.1"/>
    </source>
</evidence>
<comment type="similarity">
    <text evidence="2">Belongs to the CPA3 antiporters (TC 2.A.63) subunit E family.</text>
</comment>
<evidence type="ECO:0000256" key="6">
    <source>
        <dbReference type="ARBA" id="ARBA00022989"/>
    </source>
</evidence>
<name>A0A8J8M7G0_9FIRM</name>
<proteinExistence type="inferred from homology"/>
<sequence>MKYIINHKIFILFLTVIWCILCGSFSIFTVAEGFLLSSFAVFISCHIPGGAQFLHSINISFFMFLKFIFILFIDIYSSTFSIFKLIFTSNISPRLVPIKTTLNNEWSIFFLANAITLTPGTVTVNRKGNKLLILTTYPEKSDKIINPNIVKALRKGVKH</sequence>
<keyword evidence="7 8" id="KW-0472">Membrane</keyword>
<dbReference type="Pfam" id="PF01899">
    <property type="entry name" value="MNHE"/>
    <property type="match status" value="1"/>
</dbReference>
<dbReference type="PANTHER" id="PTHR34584:SF1">
    <property type="entry name" value="NA(+)_H(+) ANTIPORTER SUBUNIT E1"/>
    <property type="match status" value="1"/>
</dbReference>
<keyword evidence="4" id="KW-1003">Cell membrane</keyword>
<dbReference type="EMBL" id="CP058561">
    <property type="protein sequence ID" value="QUH27618.1"/>
    <property type="molecule type" value="Genomic_DNA"/>
</dbReference>
<feature type="transmembrane region" description="Helical" evidence="8">
    <location>
        <begin position="61"/>
        <end position="86"/>
    </location>
</feature>
<evidence type="ECO:0000256" key="7">
    <source>
        <dbReference type="ARBA" id="ARBA00023136"/>
    </source>
</evidence>
<keyword evidence="3" id="KW-0813">Transport</keyword>
<keyword evidence="10" id="KW-1185">Reference proteome</keyword>
<accession>A0A8J8M7G0</accession>
<evidence type="ECO:0000256" key="3">
    <source>
        <dbReference type="ARBA" id="ARBA00022449"/>
    </source>
</evidence>
<keyword evidence="5 8" id="KW-0812">Transmembrane</keyword>
<keyword evidence="3" id="KW-0050">Antiport</keyword>
<comment type="subcellular location">
    <subcellularLocation>
        <location evidence="1">Cell membrane</location>
        <topology evidence="1">Multi-pass membrane protein</topology>
    </subcellularLocation>
</comment>